<protein>
    <submittedName>
        <fullName evidence="4">Choline-sulfatase</fullName>
        <ecNumber evidence="4">3.1.6.6</ecNumber>
    </submittedName>
</protein>
<organism evidence="4 5">
    <name type="scientific">Candidatus Moanibacter tarae</name>
    <dbReference type="NCBI Taxonomy" id="2200854"/>
    <lineage>
        <taxon>Bacteria</taxon>
        <taxon>Pseudomonadati</taxon>
        <taxon>Verrucomicrobiota</taxon>
        <taxon>Opitutia</taxon>
        <taxon>Puniceicoccales</taxon>
        <taxon>Puniceicoccales incertae sedis</taxon>
        <taxon>Candidatus Moanibacter</taxon>
    </lineage>
</organism>
<dbReference type="CDD" id="cd16037">
    <property type="entry name" value="sulfatase_like"/>
    <property type="match status" value="1"/>
</dbReference>
<evidence type="ECO:0000313" key="5">
    <source>
        <dbReference type="Proteomes" id="UP000247465"/>
    </source>
</evidence>
<dbReference type="SUPFAM" id="SSF53649">
    <property type="entry name" value="Alkaline phosphatase-like"/>
    <property type="match status" value="1"/>
</dbReference>
<dbReference type="GO" id="GO:0047753">
    <property type="term" value="F:choline-sulfatase activity"/>
    <property type="evidence" value="ECO:0007669"/>
    <property type="project" value="UniProtKB-EC"/>
</dbReference>
<evidence type="ECO:0000313" key="4">
    <source>
        <dbReference type="EMBL" id="AWT59031.1"/>
    </source>
</evidence>
<dbReference type="InterPro" id="IPR000917">
    <property type="entry name" value="Sulfatase_N"/>
</dbReference>
<dbReference type="PANTHER" id="PTHR45953">
    <property type="entry name" value="IDURONATE 2-SULFATASE"/>
    <property type="match status" value="1"/>
</dbReference>
<feature type="domain" description="Sulfatase N-terminal" evidence="3">
    <location>
        <begin position="5"/>
        <end position="347"/>
    </location>
</feature>
<name>A0A2Z4AB97_9BACT</name>
<reference evidence="4 5" key="1">
    <citation type="submission" date="2018-06" db="EMBL/GenBank/DDBJ databases">
        <title>Draft Genome Sequence of a Novel Marine Bacterium Related to the Verrucomicrobia.</title>
        <authorList>
            <person name="Vosseberg J."/>
            <person name="Martijn J."/>
            <person name="Ettema T.J.G."/>
        </authorList>
    </citation>
    <scope>NUCLEOTIDE SEQUENCE [LARGE SCALE GENOMIC DNA]</scope>
    <source>
        <strain evidence="4">TARA_B100001123</strain>
    </source>
</reference>
<gene>
    <name evidence="4" type="primary">betC_1</name>
    <name evidence="4" type="ORF">DF168_00204</name>
</gene>
<dbReference type="AlphaFoldDB" id="A0A2Z4AB97"/>
<evidence type="ECO:0000259" key="3">
    <source>
        <dbReference type="Pfam" id="PF00884"/>
    </source>
</evidence>
<dbReference type="EMBL" id="CP029803">
    <property type="protein sequence ID" value="AWT59031.1"/>
    <property type="molecule type" value="Genomic_DNA"/>
</dbReference>
<accession>A0A2Z4AB97</accession>
<keyword evidence="1" id="KW-0479">Metal-binding</keyword>
<dbReference type="Proteomes" id="UP000247465">
    <property type="component" value="Chromosome"/>
</dbReference>
<sequence length="498" mass="55689">MSDQPNLLYIHSDQHSPFVTGCYGDPIVETPHLDSLSENGVVLDNVYCPSPICVPSRMSMLTGRHPYENRVWTNSQILSSGIPTFAHAMGAAGYRPMLIGRMHSLGPDQLHGYADRLVGDHGPNQAGSGGGVNRGALEGCAGPSRVSLINSGPGQSSYQVHDEDVTAATVNYLNRLGVKKRSGIGDEPFSVSVGFMLPHQPFVARREDYAIYEGRMSLPRTAEPFSEKLHPYIAQWRKATETVEVTEEEILRARTAYWALVTRMDFMIGEILEALHRNNLAENTLILYMSDHGEQVGEHGLWWKQTFYEDSVKVPAILSWPGRLPKGVRCERVVSSLDLNATMIDALEGPPLPNSRGRSLLPILSDPSADWEDVAFSEFCLDSAGSGGPFSEDGVIQRMIRRGPWKLNYYHGMPCQLFNLDEDPQERDDRAGDLQSQKIRDELLELVLQDWDPEWVKLQMAAQRQDQRILGQWGRHVQPPDSIRWPLLAGMDYLDPTD</sequence>
<dbReference type="PANTHER" id="PTHR45953:SF1">
    <property type="entry name" value="IDURONATE 2-SULFATASE"/>
    <property type="match status" value="1"/>
</dbReference>
<proteinExistence type="predicted"/>
<dbReference type="InterPro" id="IPR017850">
    <property type="entry name" value="Alkaline_phosphatase_core_sf"/>
</dbReference>
<evidence type="ECO:0000256" key="2">
    <source>
        <dbReference type="ARBA" id="ARBA00022801"/>
    </source>
</evidence>
<dbReference type="GO" id="GO:0005737">
    <property type="term" value="C:cytoplasm"/>
    <property type="evidence" value="ECO:0007669"/>
    <property type="project" value="TreeGrafter"/>
</dbReference>
<dbReference type="KEGG" id="mtar:DF168_00204"/>
<dbReference type="EC" id="3.1.6.6" evidence="4"/>
<keyword evidence="2 4" id="KW-0378">Hydrolase</keyword>
<dbReference type="Gene3D" id="3.40.720.10">
    <property type="entry name" value="Alkaline Phosphatase, subunit A"/>
    <property type="match status" value="1"/>
</dbReference>
<dbReference type="Pfam" id="PF00884">
    <property type="entry name" value="Sulfatase"/>
    <property type="match status" value="1"/>
</dbReference>
<evidence type="ECO:0000256" key="1">
    <source>
        <dbReference type="ARBA" id="ARBA00022723"/>
    </source>
</evidence>
<dbReference type="GO" id="GO:0046872">
    <property type="term" value="F:metal ion binding"/>
    <property type="evidence" value="ECO:0007669"/>
    <property type="project" value="UniProtKB-KW"/>
</dbReference>